<dbReference type="HOGENOM" id="CLU_014813_3_2_0"/>
<reference evidence="1" key="1">
    <citation type="submission" date="2006-10" db="EMBL/GenBank/DDBJ databases">
        <title>Complete sequence of Solibacter usitatus Ellin6076.</title>
        <authorList>
            <consortium name="US DOE Joint Genome Institute"/>
            <person name="Copeland A."/>
            <person name="Lucas S."/>
            <person name="Lapidus A."/>
            <person name="Barry K."/>
            <person name="Detter J.C."/>
            <person name="Glavina del Rio T."/>
            <person name="Hammon N."/>
            <person name="Israni S."/>
            <person name="Dalin E."/>
            <person name="Tice H."/>
            <person name="Pitluck S."/>
            <person name="Thompson L.S."/>
            <person name="Brettin T."/>
            <person name="Bruce D."/>
            <person name="Han C."/>
            <person name="Tapia R."/>
            <person name="Gilna P."/>
            <person name="Schmutz J."/>
            <person name="Larimer F."/>
            <person name="Land M."/>
            <person name="Hauser L."/>
            <person name="Kyrpides N."/>
            <person name="Mikhailova N."/>
            <person name="Janssen P.H."/>
            <person name="Kuske C.R."/>
            <person name="Richardson P."/>
        </authorList>
    </citation>
    <scope>NUCLEOTIDE SEQUENCE</scope>
    <source>
        <strain evidence="1">Ellin6076</strain>
    </source>
</reference>
<dbReference type="KEGG" id="sus:Acid_4698"/>
<keyword evidence="1" id="KW-0808">Transferase</keyword>
<dbReference type="OrthoDB" id="9781342at2"/>
<dbReference type="eggNOG" id="COG0405">
    <property type="taxonomic scope" value="Bacteria"/>
</dbReference>
<dbReference type="GO" id="GO:0103068">
    <property type="term" value="F:leukotriene C4 gamma-glutamyl transferase activity"/>
    <property type="evidence" value="ECO:0007669"/>
    <property type="project" value="UniProtKB-EC"/>
</dbReference>
<sequence length="610" mass="66079" precursor="true">MTLRLAVSVAVLAAVVVGQQPQRRERPVRLPARGTHGSVAGGTEYATEAGMQMYFKGGNAVDAGIAAMLAATVTEFSHFGLGGEAPILIRTRDGKVHAIAGVGTMPKLATAQFFRDHKLTDEEMVSPPEAGGLKNWVPVAGILPALVPGVVEAAMVALREYGTRSAAEVLQPAIELADGFPIDELRVSSIANSVKYLEAWPDSRRTFLPGGRVPQAGDIFRQPDLARTLRSLADAEKRALANGANRAKAIDAVRDFFYRGEIAHRIDAFSKAHNGLIRYEDMAAFRVEPEEPVSTTFKGYTVYKGGFWSQGPAMLETLNILDGYDIPSLKQNSAEYIHVLVEALKLAYADRDTYYGDPKFSKIPTATLLSKEYAADRRKLIGEMASLDFRPGKIGDTVGKHPFYADIQRYKIPDALMAKDTTCVDAIDKDGVAFSATPSGAWMPTYLAGDTGVPLTQRAQSFLLVPGHPNELAPGKRPRVTLSPTLVTAPDKTIIALSTPGGDNQDQSLLQVLFNSIFFGMNAEGAVEAGRFQTEHLVSSFDNHAMSPGTLLLDERTAAAVVAELQRRKHVVEMRTRFASGAAPVMIRFWPSGLIEAGADPYYFRAAQAW</sequence>
<name>Q01XF8_SOLUE</name>
<dbReference type="STRING" id="234267.Acid_4698"/>
<dbReference type="AlphaFoldDB" id="Q01XF8"/>
<dbReference type="InterPro" id="IPR029055">
    <property type="entry name" value="Ntn_hydrolases_N"/>
</dbReference>
<proteinExistence type="predicted"/>
<dbReference type="InterPro" id="IPR043137">
    <property type="entry name" value="GGT_ssub_C"/>
</dbReference>
<dbReference type="PANTHER" id="PTHR43881">
    <property type="entry name" value="GAMMA-GLUTAMYLTRANSPEPTIDASE (AFU_ORTHOLOGUE AFUA_4G13580)"/>
    <property type="match status" value="1"/>
</dbReference>
<protein>
    <submittedName>
        <fullName evidence="1">Gamma-glutamyltransferase</fullName>
        <ecNumber evidence="1">2.3.2.2</ecNumber>
    </submittedName>
</protein>
<evidence type="ECO:0000313" key="1">
    <source>
        <dbReference type="EMBL" id="ABJ85657.1"/>
    </source>
</evidence>
<keyword evidence="1" id="KW-0012">Acyltransferase</keyword>
<dbReference type="EC" id="2.3.2.2" evidence="1"/>
<dbReference type="InParanoid" id="Q01XF8"/>
<dbReference type="Gene3D" id="3.60.20.40">
    <property type="match status" value="1"/>
</dbReference>
<organism evidence="1">
    <name type="scientific">Solibacter usitatus (strain Ellin6076)</name>
    <dbReference type="NCBI Taxonomy" id="234267"/>
    <lineage>
        <taxon>Bacteria</taxon>
        <taxon>Pseudomonadati</taxon>
        <taxon>Acidobacteriota</taxon>
        <taxon>Terriglobia</taxon>
        <taxon>Bryobacterales</taxon>
        <taxon>Solibacteraceae</taxon>
        <taxon>Candidatus Solibacter</taxon>
    </lineage>
</organism>
<dbReference type="Gene3D" id="1.10.246.130">
    <property type="match status" value="1"/>
</dbReference>
<dbReference type="PANTHER" id="PTHR43881:SF1">
    <property type="entry name" value="GAMMA-GLUTAMYLTRANSPEPTIDASE (AFU_ORTHOLOGUE AFUA_4G13580)"/>
    <property type="match status" value="1"/>
</dbReference>
<dbReference type="InterPro" id="IPR043138">
    <property type="entry name" value="GGT_lsub"/>
</dbReference>
<dbReference type="SUPFAM" id="SSF56235">
    <property type="entry name" value="N-terminal nucleophile aminohydrolases (Ntn hydrolases)"/>
    <property type="match status" value="1"/>
</dbReference>
<dbReference type="EMBL" id="CP000473">
    <property type="protein sequence ID" value="ABJ85657.1"/>
    <property type="molecule type" value="Genomic_DNA"/>
</dbReference>
<dbReference type="MEROPS" id="T03.014"/>
<dbReference type="InterPro" id="IPR052896">
    <property type="entry name" value="GGT-like_enzyme"/>
</dbReference>
<accession>Q01XF8</accession>
<dbReference type="Pfam" id="PF01019">
    <property type="entry name" value="G_glu_transpept"/>
    <property type="match status" value="1"/>
</dbReference>
<gene>
    <name evidence="1" type="ordered locus">Acid_4698</name>
</gene>
<dbReference type="PRINTS" id="PR01210">
    <property type="entry name" value="GGTRANSPTASE"/>
</dbReference>